<dbReference type="EMBL" id="CM023472">
    <property type="protein sequence ID" value="KAH7959907.1"/>
    <property type="molecule type" value="Genomic_DNA"/>
</dbReference>
<proteinExistence type="predicted"/>
<comment type="caution">
    <text evidence="1">The sequence shown here is derived from an EMBL/GenBank/DDBJ whole genome shotgun (WGS) entry which is preliminary data.</text>
</comment>
<keyword evidence="2" id="KW-1185">Reference proteome</keyword>
<protein>
    <submittedName>
        <fullName evidence="1">Uncharacterized protein</fullName>
    </submittedName>
</protein>
<evidence type="ECO:0000313" key="2">
    <source>
        <dbReference type="Proteomes" id="UP000821865"/>
    </source>
</evidence>
<sequence length="585" mass="63846">MSSSYSSSGSSDFTSSSTSVKGTGASRRTTITTITKRKASRAKSLKTPKLPEPPKTHEDFLHLTQTSSVAIIPADYPILVAPPEDMRRLMGVPRLRRFTALEARRQMRHELGRLRASVSQMWFLCLLVLAALAVPAGLIIAPFISFGGLHSTTASHGGWRHPITVDPWINVSRDCLRRVRLNDDIKQLNLHNTTLQAVAAHRGDVICLFNNSRFRKAQRYDYAPLSMPLSLCNSLLYWSLVVEGGSVRNRVPEFDVHYGVWKLHELVQGLAKGGSLPPLLVALGGHREDSVHLARLGRDSIVNSKFAASLMRFSDKHHIGGAVIDWKDLGGACGYSEDFLYLRRALSVIARLSSLNGDNYAVGVIVPAETRVAQAVTRAATPAGATFIIYETHRMHLEDVVQMCSSARTDAVALIADMERVAAASRGRTRRVPRLCVSFTAGLPVSRAYDGTPPTIVPDSVPVENISLTPGIVAIYEFCALTSVAQVVSRYPNRGDCTGITKRPVGHTTYDVTLPTGAVVPTGTAFADYYAFVSEATIRAEYNVTAAVDSQRCAAVYDLDFDLYRGGCVSVQPHFGILNIQRGLQ</sequence>
<accession>A0ACB8D5P3</accession>
<name>A0ACB8D5P3_DERSI</name>
<organism evidence="1 2">
    <name type="scientific">Dermacentor silvarum</name>
    <name type="common">Tick</name>
    <dbReference type="NCBI Taxonomy" id="543639"/>
    <lineage>
        <taxon>Eukaryota</taxon>
        <taxon>Metazoa</taxon>
        <taxon>Ecdysozoa</taxon>
        <taxon>Arthropoda</taxon>
        <taxon>Chelicerata</taxon>
        <taxon>Arachnida</taxon>
        <taxon>Acari</taxon>
        <taxon>Parasitiformes</taxon>
        <taxon>Ixodida</taxon>
        <taxon>Ixodoidea</taxon>
        <taxon>Ixodidae</taxon>
        <taxon>Rhipicephalinae</taxon>
        <taxon>Dermacentor</taxon>
    </lineage>
</organism>
<reference evidence="1" key="1">
    <citation type="submission" date="2020-05" db="EMBL/GenBank/DDBJ databases">
        <title>Large-scale comparative analyses of tick genomes elucidate their genetic diversity and vector capacities.</title>
        <authorList>
            <person name="Jia N."/>
            <person name="Wang J."/>
            <person name="Shi W."/>
            <person name="Du L."/>
            <person name="Sun Y."/>
            <person name="Zhan W."/>
            <person name="Jiang J."/>
            <person name="Wang Q."/>
            <person name="Zhang B."/>
            <person name="Ji P."/>
            <person name="Sakyi L.B."/>
            <person name="Cui X."/>
            <person name="Yuan T."/>
            <person name="Jiang B."/>
            <person name="Yang W."/>
            <person name="Lam T.T.-Y."/>
            <person name="Chang Q."/>
            <person name="Ding S."/>
            <person name="Wang X."/>
            <person name="Zhu J."/>
            <person name="Ruan X."/>
            <person name="Zhao L."/>
            <person name="Wei J."/>
            <person name="Que T."/>
            <person name="Du C."/>
            <person name="Cheng J."/>
            <person name="Dai P."/>
            <person name="Han X."/>
            <person name="Huang E."/>
            <person name="Gao Y."/>
            <person name="Liu J."/>
            <person name="Shao H."/>
            <person name="Ye R."/>
            <person name="Li L."/>
            <person name="Wei W."/>
            <person name="Wang X."/>
            <person name="Wang C."/>
            <person name="Yang T."/>
            <person name="Huo Q."/>
            <person name="Li W."/>
            <person name="Guo W."/>
            <person name="Chen H."/>
            <person name="Zhou L."/>
            <person name="Ni X."/>
            <person name="Tian J."/>
            <person name="Zhou Y."/>
            <person name="Sheng Y."/>
            <person name="Liu T."/>
            <person name="Pan Y."/>
            <person name="Xia L."/>
            <person name="Li J."/>
            <person name="Zhao F."/>
            <person name="Cao W."/>
        </authorList>
    </citation>
    <scope>NUCLEOTIDE SEQUENCE</scope>
    <source>
        <strain evidence="1">Dsil-2018</strain>
    </source>
</reference>
<evidence type="ECO:0000313" key="1">
    <source>
        <dbReference type="EMBL" id="KAH7959907.1"/>
    </source>
</evidence>
<gene>
    <name evidence="1" type="ORF">HPB49_014778</name>
</gene>
<dbReference type="Proteomes" id="UP000821865">
    <property type="component" value="Chromosome 3"/>
</dbReference>